<name>A0ABR9W7H4_9BACT</name>
<protein>
    <submittedName>
        <fullName evidence="1">Uncharacterized protein</fullName>
    </submittedName>
</protein>
<dbReference type="EMBL" id="JACYGY010000001">
    <property type="protein sequence ID" value="MBE9461408.1"/>
    <property type="molecule type" value="Genomic_DNA"/>
</dbReference>
<comment type="caution">
    <text evidence="1">The sequence shown here is derived from an EMBL/GenBank/DDBJ whole genome shotgun (WGS) entry which is preliminary data.</text>
</comment>
<dbReference type="RefSeq" id="WP_194119675.1">
    <property type="nucleotide sequence ID" value="NZ_JACYGY010000001.1"/>
</dbReference>
<evidence type="ECO:0000313" key="1">
    <source>
        <dbReference type="EMBL" id="MBE9461408.1"/>
    </source>
</evidence>
<keyword evidence="2" id="KW-1185">Reference proteome</keyword>
<dbReference type="Proteomes" id="UP000634134">
    <property type="component" value="Unassembled WGS sequence"/>
</dbReference>
<dbReference type="SUPFAM" id="SSF51905">
    <property type="entry name" value="FAD/NAD(P)-binding domain"/>
    <property type="match status" value="1"/>
</dbReference>
<gene>
    <name evidence="1" type="ORF">IEE83_05895</name>
</gene>
<proteinExistence type="predicted"/>
<reference evidence="2" key="1">
    <citation type="submission" date="2023-07" db="EMBL/GenBank/DDBJ databases">
        <title>Dyadobacter sp. nov 'subterranea' isolated from contaminted grondwater.</title>
        <authorList>
            <person name="Szabo I."/>
            <person name="Al-Omari J."/>
            <person name="Szerdahelyi S.G."/>
            <person name="Rado J."/>
        </authorList>
    </citation>
    <scope>NUCLEOTIDE SEQUENCE [LARGE SCALE GENOMIC DNA]</scope>
    <source>
        <strain evidence="2">UP-52</strain>
    </source>
</reference>
<dbReference type="Gene3D" id="3.50.50.60">
    <property type="entry name" value="FAD/NAD(P)-binding domain"/>
    <property type="match status" value="1"/>
</dbReference>
<evidence type="ECO:0000313" key="2">
    <source>
        <dbReference type="Proteomes" id="UP000634134"/>
    </source>
</evidence>
<organism evidence="1 2">
    <name type="scientific">Dyadobacter subterraneus</name>
    <dbReference type="NCBI Taxonomy" id="2773304"/>
    <lineage>
        <taxon>Bacteria</taxon>
        <taxon>Pseudomonadati</taxon>
        <taxon>Bacteroidota</taxon>
        <taxon>Cytophagia</taxon>
        <taxon>Cytophagales</taxon>
        <taxon>Spirosomataceae</taxon>
        <taxon>Dyadobacter</taxon>
    </lineage>
</organism>
<dbReference type="InterPro" id="IPR036188">
    <property type="entry name" value="FAD/NAD-bd_sf"/>
</dbReference>
<sequence>MLITTDICIIGAGAVGLFAVLEAGASKMHCCILEAGSGIKEDVKDQALADYLKVAVSEFNPVFTGGFLNNLTKTEDHTYLLTTSNGREIACKHVIFTDIVNESYDVE</sequence>
<accession>A0ABR9W7H4</accession>